<sequence>MNDSDRLSLPARTAVHLRDSGSATVTDLARALDISRTSVESSLAQLSAMGIVTETASPAGPRTAGRPARTYEFRSGAGVVAGIDVGTHSVRVLLADLSGTVLSRHSFPGVDTASTGAEQIDAVISHLRTALAADGVDPAALRAIGVSLPGIVDVSGRVLTSVIIPGWASIDLPAQFQSAFGCPLAIDNGVRLAALAEHHLGAARLVDDVLYVSVGTRVAAGAILGGLARRGSHNVAGDIGRLAVSQSDPTTGEIVWRTAPTGEEVAQRAASGDLDARDEIEQLIDDLGRSIALLTMALDPAIVVVGGGMSLARDAFREPLARAVARHTALPFELPIVSAALGADAAAYGAVVFAFDRCADAIHGGVALPRPRIVPLAAG</sequence>
<dbReference type="Gene3D" id="1.10.10.10">
    <property type="entry name" value="Winged helix-like DNA-binding domain superfamily/Winged helix DNA-binding domain"/>
    <property type="match status" value="1"/>
</dbReference>
<dbReference type="Gene3D" id="3.30.420.40">
    <property type="match status" value="4"/>
</dbReference>
<dbReference type="InterPro" id="IPR000600">
    <property type="entry name" value="ROK"/>
</dbReference>
<dbReference type="RefSeq" id="WP_182255790.1">
    <property type="nucleotide sequence ID" value="NZ_CP043732.1"/>
</dbReference>
<reference evidence="2 3" key="1">
    <citation type="journal article" date="2020" name="Front. Microbiol.">
        <title>Design of Bacterial Strain-Specific qPCR Assays Using NGS Data and Publicly Available Resources and Its Application to Track Biocontrol Strains.</title>
        <authorList>
            <person name="Hernandez I."/>
            <person name="Sant C."/>
            <person name="Martinez R."/>
            <person name="Fernandez C."/>
        </authorList>
    </citation>
    <scope>NUCLEOTIDE SEQUENCE [LARGE SCALE GENOMIC DNA]</scope>
    <source>
        <strain evidence="2 3">B24</strain>
    </source>
</reference>
<comment type="similarity">
    <text evidence="1">Belongs to the ROK (NagC/XylR) family.</text>
</comment>
<dbReference type="AlphaFoldDB" id="A0A7D7WCW9"/>
<dbReference type="SUPFAM" id="SSF53067">
    <property type="entry name" value="Actin-like ATPase domain"/>
    <property type="match status" value="1"/>
</dbReference>
<evidence type="ECO:0000313" key="3">
    <source>
        <dbReference type="Proteomes" id="UP000515708"/>
    </source>
</evidence>
<dbReference type="EMBL" id="CP043732">
    <property type="protein sequence ID" value="QMU96879.1"/>
    <property type="molecule type" value="Genomic_DNA"/>
</dbReference>
<dbReference type="PANTHER" id="PTHR18964">
    <property type="entry name" value="ROK (REPRESSOR, ORF, KINASE) FAMILY"/>
    <property type="match status" value="1"/>
</dbReference>
<dbReference type="PANTHER" id="PTHR18964:SF149">
    <property type="entry name" value="BIFUNCTIONAL UDP-N-ACETYLGLUCOSAMINE 2-EPIMERASE_N-ACETYLMANNOSAMINE KINASE"/>
    <property type="match status" value="1"/>
</dbReference>
<organism evidence="2 3">
    <name type="scientific">Microbacterium esteraromaticum</name>
    <dbReference type="NCBI Taxonomy" id="57043"/>
    <lineage>
        <taxon>Bacteria</taxon>
        <taxon>Bacillati</taxon>
        <taxon>Actinomycetota</taxon>
        <taxon>Actinomycetes</taxon>
        <taxon>Micrococcales</taxon>
        <taxon>Microbacteriaceae</taxon>
        <taxon>Microbacterium</taxon>
    </lineage>
</organism>
<dbReference type="CDD" id="cd23763">
    <property type="entry name" value="ASKHA_ATPase_ROK"/>
    <property type="match status" value="1"/>
</dbReference>
<dbReference type="InterPro" id="IPR043129">
    <property type="entry name" value="ATPase_NBD"/>
</dbReference>
<dbReference type="SUPFAM" id="SSF46785">
    <property type="entry name" value="Winged helix' DNA-binding domain"/>
    <property type="match status" value="1"/>
</dbReference>
<evidence type="ECO:0000313" key="2">
    <source>
        <dbReference type="EMBL" id="QMU96879.1"/>
    </source>
</evidence>
<gene>
    <name evidence="2" type="ORF">FVO59_06320</name>
</gene>
<dbReference type="Pfam" id="PF00480">
    <property type="entry name" value="ROK"/>
    <property type="match status" value="2"/>
</dbReference>
<protein>
    <submittedName>
        <fullName evidence="2">ROK family transcriptional regulator</fullName>
    </submittedName>
</protein>
<proteinExistence type="inferred from homology"/>
<evidence type="ECO:0000256" key="1">
    <source>
        <dbReference type="ARBA" id="ARBA00006479"/>
    </source>
</evidence>
<dbReference type="InterPro" id="IPR036390">
    <property type="entry name" value="WH_DNA-bd_sf"/>
</dbReference>
<dbReference type="InterPro" id="IPR036388">
    <property type="entry name" value="WH-like_DNA-bd_sf"/>
</dbReference>
<dbReference type="Proteomes" id="UP000515708">
    <property type="component" value="Chromosome"/>
</dbReference>
<accession>A0A7D7WCW9</accession>
<name>A0A7D7WCW9_9MICO</name>